<keyword evidence="4 8" id="KW-0460">Magnesium</keyword>
<dbReference type="Pfam" id="PF04055">
    <property type="entry name" value="Radical_SAM"/>
    <property type="match status" value="1"/>
</dbReference>
<keyword evidence="5 8" id="KW-0408">Iron</keyword>
<dbReference type="PANTHER" id="PTHR42836">
    <property type="entry name" value="7-CARBOXY-7-DEAZAGUANINE SYNTHASE"/>
    <property type="match status" value="1"/>
</dbReference>
<dbReference type="InterPro" id="IPR013785">
    <property type="entry name" value="Aldolase_TIM"/>
</dbReference>
<dbReference type="Proteomes" id="UP001321786">
    <property type="component" value="Chromosome"/>
</dbReference>
<comment type="cofactor">
    <cofactor evidence="8">
        <name>Mg(2+)</name>
        <dbReference type="ChEBI" id="CHEBI:18420"/>
    </cofactor>
</comment>
<proteinExistence type="inferred from homology"/>
<dbReference type="CDD" id="cd01335">
    <property type="entry name" value="Radical_SAM"/>
    <property type="match status" value="1"/>
</dbReference>
<keyword evidence="3 8" id="KW-0479">Metal-binding</keyword>
<evidence type="ECO:0000256" key="3">
    <source>
        <dbReference type="ARBA" id="ARBA00022723"/>
    </source>
</evidence>
<comment type="caution">
    <text evidence="8">Lacks conserved residue(s) required for the propagation of feature annotation.</text>
</comment>
<feature type="binding site" evidence="8">
    <location>
        <position position="30"/>
    </location>
    <ligand>
        <name>[4Fe-4S] cluster</name>
        <dbReference type="ChEBI" id="CHEBI:49883"/>
        <note>4Fe-4S-S-AdoMet</note>
    </ligand>
</feature>
<protein>
    <recommendedName>
        <fullName evidence="8">7-carboxy-7-deazaguanine synthase</fullName>
        <shortName evidence="8">CDG synthase</shortName>
        <ecNumber evidence="8">4.3.99.3</ecNumber>
    </recommendedName>
    <alternativeName>
        <fullName evidence="8">Queuosine biosynthesis protein QueE</fullName>
    </alternativeName>
</protein>
<accession>A0AAU9E2P1</accession>
<reference evidence="10 11" key="1">
    <citation type="submission" date="2023-08" db="EMBL/GenBank/DDBJ databases">
        <title>Helicovermis profunda gen. nov., sp. nov., a novel mesophilic, fermentative bacterium within the Bacillota from a deep-sea hydrothermal vent chimney.</title>
        <authorList>
            <person name="Miyazaki U."/>
            <person name="Mizutani D."/>
            <person name="Hashimoto Y."/>
            <person name="Tame A."/>
            <person name="Sawayama S."/>
            <person name="Miyazaki J."/>
            <person name="Takai K."/>
            <person name="Nakagawa S."/>
        </authorList>
    </citation>
    <scope>NUCLEOTIDE SEQUENCE [LARGE SCALE GENOMIC DNA]</scope>
    <source>
        <strain evidence="10 11">S502</strain>
    </source>
</reference>
<evidence type="ECO:0000256" key="5">
    <source>
        <dbReference type="ARBA" id="ARBA00023004"/>
    </source>
</evidence>
<keyword evidence="6 8" id="KW-0411">Iron-sulfur</keyword>
<dbReference type="EMBL" id="AP028654">
    <property type="protein sequence ID" value="BEP28876.1"/>
    <property type="molecule type" value="Genomic_DNA"/>
</dbReference>
<evidence type="ECO:0000256" key="6">
    <source>
        <dbReference type="ARBA" id="ARBA00023014"/>
    </source>
</evidence>
<keyword evidence="8" id="KW-0671">Queuosine biosynthesis</keyword>
<dbReference type="PROSITE" id="PS51918">
    <property type="entry name" value="RADICAL_SAM"/>
    <property type="match status" value="1"/>
</dbReference>
<dbReference type="SFLD" id="SFLDS00029">
    <property type="entry name" value="Radical_SAM"/>
    <property type="match status" value="1"/>
</dbReference>
<dbReference type="PIRSF" id="PIRSF000370">
    <property type="entry name" value="QueE"/>
    <property type="match status" value="1"/>
</dbReference>
<feature type="binding site" evidence="8">
    <location>
        <begin position="11"/>
        <end position="13"/>
    </location>
    <ligand>
        <name>substrate</name>
    </ligand>
</feature>
<comment type="cofactor">
    <cofactor evidence="8">
        <name>S-adenosyl-L-methionine</name>
        <dbReference type="ChEBI" id="CHEBI:59789"/>
    </cofactor>
    <text evidence="8">Binds 1 S-adenosyl-L-methionine per subunit.</text>
</comment>
<evidence type="ECO:0000256" key="2">
    <source>
        <dbReference type="ARBA" id="ARBA00022691"/>
    </source>
</evidence>
<comment type="cofactor">
    <cofactor evidence="8">
        <name>[4Fe-4S] cluster</name>
        <dbReference type="ChEBI" id="CHEBI:49883"/>
    </cofactor>
    <text evidence="8">Binds 1 [4Fe-4S] cluster. The cluster is coordinated with 3 cysteines and an exchangeable S-adenosyl-L-methionine.</text>
</comment>
<name>A0AAU9E2P1_9FIRM</name>
<feature type="binding site" evidence="8">
    <location>
        <begin position="36"/>
        <end position="38"/>
    </location>
    <ligand>
        <name>S-adenosyl-L-methionine</name>
        <dbReference type="ChEBI" id="CHEBI:59789"/>
    </ligand>
</feature>
<gene>
    <name evidence="8 10" type="primary">queE</name>
    <name evidence="10" type="ORF">HLPR_12070</name>
</gene>
<dbReference type="EC" id="4.3.99.3" evidence="8"/>
<evidence type="ECO:0000259" key="9">
    <source>
        <dbReference type="PROSITE" id="PS51918"/>
    </source>
</evidence>
<dbReference type="NCBIfam" id="TIGR03963">
    <property type="entry name" value="rSAM_QueE_Clost"/>
    <property type="match status" value="1"/>
</dbReference>
<feature type="binding site" evidence="8">
    <location>
        <position position="26"/>
    </location>
    <ligand>
        <name>substrate</name>
    </ligand>
</feature>
<feature type="domain" description="Radical SAM core" evidence="9">
    <location>
        <begin position="17"/>
        <end position="217"/>
    </location>
</feature>
<dbReference type="GO" id="GO:1904047">
    <property type="term" value="F:S-adenosyl-L-methionine binding"/>
    <property type="evidence" value="ECO:0007669"/>
    <property type="project" value="UniProtKB-UniRule"/>
</dbReference>
<dbReference type="SFLD" id="SFLDG01067">
    <property type="entry name" value="SPASM/twitch_domain_containing"/>
    <property type="match status" value="1"/>
</dbReference>
<dbReference type="HAMAP" id="MF_00917">
    <property type="entry name" value="QueE"/>
    <property type="match status" value="1"/>
</dbReference>
<comment type="subunit">
    <text evidence="8">Homodimer.</text>
</comment>
<feature type="binding site" evidence="8">
    <location>
        <position position="74"/>
    </location>
    <ligand>
        <name>S-adenosyl-L-methionine</name>
        <dbReference type="ChEBI" id="CHEBI:59789"/>
    </ligand>
</feature>
<dbReference type="GO" id="GO:0051539">
    <property type="term" value="F:4 iron, 4 sulfur cluster binding"/>
    <property type="evidence" value="ECO:0007669"/>
    <property type="project" value="UniProtKB-UniRule"/>
</dbReference>
<evidence type="ECO:0000313" key="10">
    <source>
        <dbReference type="EMBL" id="BEP28876.1"/>
    </source>
</evidence>
<dbReference type="PANTHER" id="PTHR42836:SF1">
    <property type="entry name" value="7-CARBOXY-7-DEAZAGUANINE SYNTHASE"/>
    <property type="match status" value="1"/>
</dbReference>
<feature type="binding site" evidence="8">
    <location>
        <position position="34"/>
    </location>
    <ligand>
        <name>[4Fe-4S] cluster</name>
        <dbReference type="ChEBI" id="CHEBI:49883"/>
        <note>4Fe-4S-S-AdoMet</note>
    </ligand>
</feature>
<comment type="similarity">
    <text evidence="8">Belongs to the radical SAM superfamily. 7-carboxy-7-deazaguanine synthase family.</text>
</comment>
<dbReference type="InterPro" id="IPR007197">
    <property type="entry name" value="rSAM"/>
</dbReference>
<dbReference type="RefSeq" id="WP_338537178.1">
    <property type="nucleotide sequence ID" value="NZ_AP028654.1"/>
</dbReference>
<evidence type="ECO:0000313" key="11">
    <source>
        <dbReference type="Proteomes" id="UP001321786"/>
    </source>
</evidence>
<comment type="pathway">
    <text evidence="8">Purine metabolism; 7-cyano-7-deazaguanine biosynthesis.</text>
</comment>
<keyword evidence="7 8" id="KW-0456">Lyase</keyword>
<comment type="catalytic activity">
    <reaction evidence="8">
        <text>6-carboxy-5,6,7,8-tetrahydropterin + H(+) = 7-carboxy-7-carbaguanine + NH4(+)</text>
        <dbReference type="Rhea" id="RHEA:27974"/>
        <dbReference type="ChEBI" id="CHEBI:15378"/>
        <dbReference type="ChEBI" id="CHEBI:28938"/>
        <dbReference type="ChEBI" id="CHEBI:61032"/>
        <dbReference type="ChEBI" id="CHEBI:61036"/>
        <dbReference type="EC" id="4.3.99.3"/>
    </reaction>
</comment>
<feature type="binding site" evidence="8">
    <location>
        <position position="39"/>
    </location>
    <ligand>
        <name>Mg(2+)</name>
        <dbReference type="ChEBI" id="CHEBI:18420"/>
    </ligand>
</feature>
<evidence type="ECO:0000256" key="4">
    <source>
        <dbReference type="ARBA" id="ARBA00022842"/>
    </source>
</evidence>
<keyword evidence="11" id="KW-1185">Reference proteome</keyword>
<dbReference type="InterPro" id="IPR058240">
    <property type="entry name" value="rSAM_sf"/>
</dbReference>
<feature type="binding site" evidence="8">
    <location>
        <position position="72"/>
    </location>
    <ligand>
        <name>substrate</name>
    </ligand>
</feature>
<evidence type="ECO:0000256" key="1">
    <source>
        <dbReference type="ARBA" id="ARBA00022485"/>
    </source>
</evidence>
<keyword evidence="1 8" id="KW-0004">4Fe-4S</keyword>
<dbReference type="GO" id="GO:0008616">
    <property type="term" value="P:tRNA queuosine(34) biosynthetic process"/>
    <property type="evidence" value="ECO:0007669"/>
    <property type="project" value="UniProtKB-UniRule"/>
</dbReference>
<comment type="function">
    <text evidence="8">Catalyzes the complex heterocyclic radical-mediated conversion of 6-carboxy-5,6,7,8-tetrahydropterin (CPH4) to 7-carboxy-7-deazaguanine (CDG), a step common to the biosynthetic pathways of all 7-deazapurine-containing compounds.</text>
</comment>
<keyword evidence="2 8" id="KW-0949">S-adenosyl-L-methionine</keyword>
<dbReference type="GO" id="GO:0000287">
    <property type="term" value="F:magnesium ion binding"/>
    <property type="evidence" value="ECO:0007669"/>
    <property type="project" value="UniProtKB-UniRule"/>
</dbReference>
<sequence>MYKIVEKFVSINGEGKKGGELAVFIRFKGCNLNCSYCDTKWANKDDAVFESMTKEEIYDYIKKTNVKNVTLTGGEPLIQENILKLIDFLLKDELIELEIETNGSVDISLFRENISSKRLSFTIDYKSISSGMNKYMFLDNLKYVRNNDTVKFVCGSDEDLLDMYFVIKKYKLDLTTSVYISSVFGEIKPKRIVEFMIDKNLNNVRFQIQMHKIIWQPDMIGV</sequence>
<dbReference type="KEGG" id="hprf:HLPR_12070"/>
<organism evidence="10 11">
    <name type="scientific">Helicovermis profundi</name>
    <dbReference type="NCBI Taxonomy" id="3065157"/>
    <lineage>
        <taxon>Bacteria</taxon>
        <taxon>Bacillati</taxon>
        <taxon>Bacillota</taxon>
        <taxon>Clostridia</taxon>
        <taxon>Helicovermis</taxon>
    </lineage>
</organism>
<dbReference type="InterPro" id="IPR023868">
    <property type="entry name" value="7-CO-7-deazaGua_synth_put_Clo"/>
</dbReference>
<dbReference type="Gene3D" id="3.20.20.70">
    <property type="entry name" value="Aldolase class I"/>
    <property type="match status" value="1"/>
</dbReference>
<dbReference type="AlphaFoldDB" id="A0AAU9E2P1"/>
<evidence type="ECO:0000256" key="7">
    <source>
        <dbReference type="ARBA" id="ARBA00023239"/>
    </source>
</evidence>
<dbReference type="GO" id="GO:0016840">
    <property type="term" value="F:carbon-nitrogen lyase activity"/>
    <property type="evidence" value="ECO:0007669"/>
    <property type="project" value="UniProtKB-UniRule"/>
</dbReference>
<dbReference type="SUPFAM" id="SSF102114">
    <property type="entry name" value="Radical SAM enzymes"/>
    <property type="match status" value="1"/>
</dbReference>
<feature type="binding site" evidence="8">
    <location>
        <position position="37"/>
    </location>
    <ligand>
        <name>[4Fe-4S] cluster</name>
        <dbReference type="ChEBI" id="CHEBI:49883"/>
        <note>4Fe-4S-S-AdoMet</note>
    </ligand>
</feature>
<dbReference type="InterPro" id="IPR024924">
    <property type="entry name" value="7-CO-7-deazaguanine_synth-like"/>
</dbReference>
<evidence type="ECO:0000256" key="8">
    <source>
        <dbReference type="HAMAP-Rule" id="MF_00917"/>
    </source>
</evidence>